<reference evidence="4" key="1">
    <citation type="journal article" date="2019" name="Int. J. Syst. Evol. Microbiol.">
        <title>The Global Catalogue of Microorganisms (GCM) 10K type strain sequencing project: providing services to taxonomists for standard genome sequencing and annotation.</title>
        <authorList>
            <consortium name="The Broad Institute Genomics Platform"/>
            <consortium name="The Broad Institute Genome Sequencing Center for Infectious Disease"/>
            <person name="Wu L."/>
            <person name="Ma J."/>
        </authorList>
    </citation>
    <scope>NUCLEOTIDE SEQUENCE [LARGE SCALE GENOMIC DNA]</scope>
    <source>
        <strain evidence="4">JCM 19125</strain>
    </source>
</reference>
<protein>
    <recommendedName>
        <fullName evidence="2">Glycoside hydrolase 35 catalytic domain-containing protein</fullName>
    </recommendedName>
</protein>
<dbReference type="InterPro" id="IPR001944">
    <property type="entry name" value="Glycoside_Hdrlase_35"/>
</dbReference>
<feature type="domain" description="Glycoside hydrolase 35 catalytic" evidence="2">
    <location>
        <begin position="46"/>
        <end position="104"/>
    </location>
</feature>
<dbReference type="InterPro" id="IPR031330">
    <property type="entry name" value="Gly_Hdrlase_35_cat"/>
</dbReference>
<comment type="caution">
    <text evidence="3">The sequence shown here is derived from an EMBL/GenBank/DDBJ whole genome shotgun (WGS) entry which is preliminary data.</text>
</comment>
<name>A0ABP9FMZ9_9ACTN</name>
<evidence type="ECO:0000313" key="3">
    <source>
        <dbReference type="EMBL" id="GAA4908183.1"/>
    </source>
</evidence>
<organism evidence="3 4">
    <name type="scientific">Tessaracoccus lubricantis</name>
    <dbReference type="NCBI Taxonomy" id="545543"/>
    <lineage>
        <taxon>Bacteria</taxon>
        <taxon>Bacillati</taxon>
        <taxon>Actinomycetota</taxon>
        <taxon>Actinomycetes</taxon>
        <taxon>Propionibacteriales</taxon>
        <taxon>Propionibacteriaceae</taxon>
        <taxon>Tessaracoccus</taxon>
    </lineage>
</organism>
<dbReference type="Proteomes" id="UP001501521">
    <property type="component" value="Unassembled WGS sequence"/>
</dbReference>
<dbReference type="EMBL" id="BAABLV010000044">
    <property type="protein sequence ID" value="GAA4908183.1"/>
    <property type="molecule type" value="Genomic_DNA"/>
</dbReference>
<dbReference type="SUPFAM" id="SSF51445">
    <property type="entry name" value="(Trans)glycosidases"/>
    <property type="match status" value="1"/>
</dbReference>
<dbReference type="RefSeq" id="WP_345584267.1">
    <property type="nucleotide sequence ID" value="NZ_BAABLV010000044.1"/>
</dbReference>
<evidence type="ECO:0000259" key="2">
    <source>
        <dbReference type="Pfam" id="PF01301"/>
    </source>
</evidence>
<proteinExistence type="inferred from homology"/>
<evidence type="ECO:0000313" key="4">
    <source>
        <dbReference type="Proteomes" id="UP001501521"/>
    </source>
</evidence>
<dbReference type="PANTHER" id="PTHR23421">
    <property type="entry name" value="BETA-GALACTOSIDASE RELATED"/>
    <property type="match status" value="1"/>
</dbReference>
<dbReference type="PRINTS" id="PR00742">
    <property type="entry name" value="GLHYDRLASE35"/>
</dbReference>
<comment type="similarity">
    <text evidence="1">Belongs to the glycosyl hydrolase 35 family.</text>
</comment>
<dbReference type="InterPro" id="IPR017853">
    <property type="entry name" value="GH"/>
</dbReference>
<sequence length="117" mass="13194">MIALAITGFVAPGTAKAVDPPAHQGNKITFPGNDGQEHAVSWDGHSFKIDGERLVIWSGELHHWRVPHEDGWRDVFQKLRAAGFNAVSLYFFWDSTTPYSDIARVNAHSERLIERLR</sequence>
<dbReference type="Gene3D" id="3.20.20.80">
    <property type="entry name" value="Glycosidases"/>
    <property type="match status" value="1"/>
</dbReference>
<accession>A0ABP9FMZ9</accession>
<gene>
    <name evidence="3" type="ORF">GCM10025789_29690</name>
</gene>
<dbReference type="Pfam" id="PF01301">
    <property type="entry name" value="Glyco_hydro_35"/>
    <property type="match status" value="1"/>
</dbReference>
<keyword evidence="4" id="KW-1185">Reference proteome</keyword>
<evidence type="ECO:0000256" key="1">
    <source>
        <dbReference type="ARBA" id="ARBA00009809"/>
    </source>
</evidence>